<sequence>MGGKSSPDDTWHSLLPVDPAAPARCSALLGPPALLDPLGLWAPSWAWFPKSPDRYGSRPAPFLFPVFTSFRPQGPIFFSPLSFNPV</sequence>
<evidence type="ECO:0000313" key="2">
    <source>
        <dbReference type="Proteomes" id="UP000236161"/>
    </source>
</evidence>
<protein>
    <submittedName>
        <fullName evidence="1">Uncharacterized protein</fullName>
    </submittedName>
</protein>
<organism evidence="1 2">
    <name type="scientific">Apostasia shenzhenica</name>
    <dbReference type="NCBI Taxonomy" id="1088818"/>
    <lineage>
        <taxon>Eukaryota</taxon>
        <taxon>Viridiplantae</taxon>
        <taxon>Streptophyta</taxon>
        <taxon>Embryophyta</taxon>
        <taxon>Tracheophyta</taxon>
        <taxon>Spermatophyta</taxon>
        <taxon>Magnoliopsida</taxon>
        <taxon>Liliopsida</taxon>
        <taxon>Asparagales</taxon>
        <taxon>Orchidaceae</taxon>
        <taxon>Apostasioideae</taxon>
        <taxon>Apostasia</taxon>
    </lineage>
</organism>
<proteinExistence type="predicted"/>
<dbReference type="Proteomes" id="UP000236161">
    <property type="component" value="Unassembled WGS sequence"/>
</dbReference>
<keyword evidence="2" id="KW-1185">Reference proteome</keyword>
<dbReference type="EMBL" id="KZ451966">
    <property type="protein sequence ID" value="PKA57524.1"/>
    <property type="molecule type" value="Genomic_DNA"/>
</dbReference>
<dbReference type="AlphaFoldDB" id="A0A2I0APR6"/>
<evidence type="ECO:0000313" key="1">
    <source>
        <dbReference type="EMBL" id="PKA57524.1"/>
    </source>
</evidence>
<name>A0A2I0APR6_9ASPA</name>
<reference evidence="1 2" key="1">
    <citation type="journal article" date="2017" name="Nature">
        <title>The Apostasia genome and the evolution of orchids.</title>
        <authorList>
            <person name="Zhang G.Q."/>
            <person name="Liu K.W."/>
            <person name="Li Z."/>
            <person name="Lohaus R."/>
            <person name="Hsiao Y.Y."/>
            <person name="Niu S.C."/>
            <person name="Wang J.Y."/>
            <person name="Lin Y.C."/>
            <person name="Xu Q."/>
            <person name="Chen L.J."/>
            <person name="Yoshida K."/>
            <person name="Fujiwara S."/>
            <person name="Wang Z.W."/>
            <person name="Zhang Y.Q."/>
            <person name="Mitsuda N."/>
            <person name="Wang M."/>
            <person name="Liu G.H."/>
            <person name="Pecoraro L."/>
            <person name="Huang H.X."/>
            <person name="Xiao X.J."/>
            <person name="Lin M."/>
            <person name="Wu X.Y."/>
            <person name="Wu W.L."/>
            <person name="Chen Y.Y."/>
            <person name="Chang S.B."/>
            <person name="Sakamoto S."/>
            <person name="Ohme-Takagi M."/>
            <person name="Yagi M."/>
            <person name="Zeng S.J."/>
            <person name="Shen C.Y."/>
            <person name="Yeh C.M."/>
            <person name="Luo Y.B."/>
            <person name="Tsai W.C."/>
            <person name="Van de Peer Y."/>
            <person name="Liu Z.J."/>
        </authorList>
    </citation>
    <scope>NUCLEOTIDE SEQUENCE [LARGE SCALE GENOMIC DNA]</scope>
    <source>
        <strain evidence="2">cv. Shenzhen</strain>
        <tissue evidence="1">Stem</tissue>
    </source>
</reference>
<gene>
    <name evidence="1" type="ORF">AXF42_Ash020768</name>
</gene>
<accession>A0A2I0APR6</accession>